<feature type="domain" description="RNase H type-1" evidence="1">
    <location>
        <begin position="14"/>
        <end position="115"/>
    </location>
</feature>
<protein>
    <submittedName>
        <fullName evidence="3">Uncharacterized protein LOC104217298</fullName>
    </submittedName>
</protein>
<sequence>MDPAKGIRGWEEQGVFRDSRGQWTLGFNMRIDHTTNIYMEILALLHSIKIALKENLLPLIIETDCLELSYLLKSKNCLYQNLLDDCRYLLGKANDPPVKHIFREANGVADLLAKNGRSLDSFCFLHIYVSPPAFVLHVLERDSLCTMLPRLTSRCNSS</sequence>
<dbReference type="Proteomes" id="UP000189701">
    <property type="component" value="Unplaced"/>
</dbReference>
<keyword evidence="2" id="KW-1185">Reference proteome</keyword>
<dbReference type="PANTHER" id="PTHR47723">
    <property type="entry name" value="OS05G0353850 PROTEIN"/>
    <property type="match status" value="1"/>
</dbReference>
<proteinExistence type="predicted"/>
<dbReference type="GO" id="GO:0003676">
    <property type="term" value="F:nucleic acid binding"/>
    <property type="evidence" value="ECO:0007669"/>
    <property type="project" value="InterPro"/>
</dbReference>
<dbReference type="AlphaFoldDB" id="A0A1U7VTS6"/>
<evidence type="ECO:0000259" key="1">
    <source>
        <dbReference type="Pfam" id="PF13456"/>
    </source>
</evidence>
<dbReference type="InterPro" id="IPR044730">
    <property type="entry name" value="RNase_H-like_dom_plant"/>
</dbReference>
<gene>
    <name evidence="3" type="primary">LOC104217298</name>
</gene>
<organism evidence="2 3">
    <name type="scientific">Nicotiana sylvestris</name>
    <name type="common">Wood tobacco</name>
    <name type="synonym">South American tobacco</name>
    <dbReference type="NCBI Taxonomy" id="4096"/>
    <lineage>
        <taxon>Eukaryota</taxon>
        <taxon>Viridiplantae</taxon>
        <taxon>Streptophyta</taxon>
        <taxon>Embryophyta</taxon>
        <taxon>Tracheophyta</taxon>
        <taxon>Spermatophyta</taxon>
        <taxon>Magnoliopsida</taxon>
        <taxon>eudicotyledons</taxon>
        <taxon>Gunneridae</taxon>
        <taxon>Pentapetalae</taxon>
        <taxon>asterids</taxon>
        <taxon>lamiids</taxon>
        <taxon>Solanales</taxon>
        <taxon>Solanaceae</taxon>
        <taxon>Nicotianoideae</taxon>
        <taxon>Nicotianeae</taxon>
        <taxon>Nicotiana</taxon>
    </lineage>
</organism>
<dbReference type="Gene3D" id="3.30.420.10">
    <property type="entry name" value="Ribonuclease H-like superfamily/Ribonuclease H"/>
    <property type="match status" value="1"/>
</dbReference>
<dbReference type="InterPro" id="IPR053151">
    <property type="entry name" value="RNase_H-like"/>
</dbReference>
<dbReference type="eggNOG" id="KOG1075">
    <property type="taxonomic scope" value="Eukaryota"/>
</dbReference>
<name>A0A1U7VTS6_NICSY</name>
<evidence type="ECO:0000313" key="3">
    <source>
        <dbReference type="RefSeq" id="XP_009765799.1"/>
    </source>
</evidence>
<dbReference type="InterPro" id="IPR036397">
    <property type="entry name" value="RNaseH_sf"/>
</dbReference>
<dbReference type="PANTHER" id="PTHR47723:SF23">
    <property type="entry name" value="REVERSE TRANSCRIPTASE-LIKE PROTEIN"/>
    <property type="match status" value="1"/>
</dbReference>
<reference evidence="2" key="1">
    <citation type="journal article" date="2013" name="Genome Biol.">
        <title>Reference genomes and transcriptomes of Nicotiana sylvestris and Nicotiana tomentosiformis.</title>
        <authorList>
            <person name="Sierro N."/>
            <person name="Battey J.N."/>
            <person name="Ouadi S."/>
            <person name="Bovet L."/>
            <person name="Goepfert S."/>
            <person name="Bakaher N."/>
            <person name="Peitsch M.C."/>
            <person name="Ivanov N.V."/>
        </authorList>
    </citation>
    <scope>NUCLEOTIDE SEQUENCE [LARGE SCALE GENOMIC DNA]</scope>
</reference>
<dbReference type="InterPro" id="IPR002156">
    <property type="entry name" value="RNaseH_domain"/>
</dbReference>
<dbReference type="GO" id="GO:0004523">
    <property type="term" value="F:RNA-DNA hybrid ribonuclease activity"/>
    <property type="evidence" value="ECO:0007669"/>
    <property type="project" value="InterPro"/>
</dbReference>
<accession>A0A1U7VTS6</accession>
<dbReference type="SUPFAM" id="SSF53098">
    <property type="entry name" value="Ribonuclease H-like"/>
    <property type="match status" value="1"/>
</dbReference>
<dbReference type="CDD" id="cd06222">
    <property type="entry name" value="RNase_H_like"/>
    <property type="match status" value="1"/>
</dbReference>
<dbReference type="Pfam" id="PF13456">
    <property type="entry name" value="RVT_3"/>
    <property type="match status" value="1"/>
</dbReference>
<dbReference type="RefSeq" id="XP_009765799.1">
    <property type="nucleotide sequence ID" value="XM_009767497.1"/>
</dbReference>
<evidence type="ECO:0000313" key="2">
    <source>
        <dbReference type="Proteomes" id="UP000189701"/>
    </source>
</evidence>
<dbReference type="InterPro" id="IPR012337">
    <property type="entry name" value="RNaseH-like_sf"/>
</dbReference>
<reference evidence="3" key="2">
    <citation type="submission" date="2025-08" db="UniProtKB">
        <authorList>
            <consortium name="RefSeq"/>
        </authorList>
    </citation>
    <scope>IDENTIFICATION</scope>
    <source>
        <tissue evidence="3">Leaf</tissue>
    </source>
</reference>